<feature type="binding site" evidence="9">
    <location>
        <position position="88"/>
    </location>
    <ligand>
        <name>Mg(2+)</name>
        <dbReference type="ChEBI" id="CHEBI:18420"/>
        <label>2</label>
    </ligand>
</feature>
<dbReference type="Pfam" id="PF00459">
    <property type="entry name" value="Inositol_P"/>
    <property type="match status" value="1"/>
</dbReference>
<feature type="binding site" evidence="9">
    <location>
        <position position="65"/>
    </location>
    <ligand>
        <name>substrate</name>
    </ligand>
</feature>
<dbReference type="InterPro" id="IPR050725">
    <property type="entry name" value="CysQ/Inositol_MonoPase"/>
</dbReference>
<evidence type="ECO:0000256" key="6">
    <source>
        <dbReference type="ARBA" id="ARBA00022801"/>
    </source>
</evidence>
<evidence type="ECO:0000256" key="10">
    <source>
        <dbReference type="PIRSR" id="PIRSR600760-2"/>
    </source>
</evidence>
<name>A0A2M7XF74_9BACT</name>
<dbReference type="Gene3D" id="3.30.540.10">
    <property type="entry name" value="Fructose-1,6-Bisphosphatase, subunit A, domain 1"/>
    <property type="match status" value="1"/>
</dbReference>
<feature type="binding site" evidence="9">
    <location>
        <begin position="87"/>
        <end position="90"/>
    </location>
    <ligand>
        <name>substrate</name>
    </ligand>
</feature>
<evidence type="ECO:0000256" key="4">
    <source>
        <dbReference type="ARBA" id="ARBA00022519"/>
    </source>
</evidence>
<dbReference type="PROSITE" id="PS00630">
    <property type="entry name" value="IMP_2"/>
    <property type="match status" value="1"/>
</dbReference>
<organism evidence="11 12">
    <name type="scientific">Candidatus Uhrbacteria bacterium CG_4_9_14_3_um_filter_41_35</name>
    <dbReference type="NCBI Taxonomy" id="1975034"/>
    <lineage>
        <taxon>Bacteria</taxon>
        <taxon>Candidatus Uhriibacteriota</taxon>
    </lineage>
</organism>
<dbReference type="PRINTS" id="PR00377">
    <property type="entry name" value="IMPHPHTASES"/>
</dbReference>
<dbReference type="SUPFAM" id="SSF56655">
    <property type="entry name" value="Carbohydrate phosphatase"/>
    <property type="match status" value="1"/>
</dbReference>
<feature type="binding site" evidence="9">
    <location>
        <position position="210"/>
    </location>
    <ligand>
        <name>Mg(2+)</name>
        <dbReference type="ChEBI" id="CHEBI:18420"/>
        <label>2</label>
    </ligand>
</feature>
<evidence type="ECO:0000256" key="1">
    <source>
        <dbReference type="ARBA" id="ARBA00001625"/>
    </source>
</evidence>
<dbReference type="GO" id="GO:0000287">
    <property type="term" value="F:magnesium ion binding"/>
    <property type="evidence" value="ECO:0007669"/>
    <property type="project" value="UniProtKB-UniRule"/>
</dbReference>
<feature type="binding site" evidence="9">
    <location>
        <position position="87"/>
    </location>
    <ligand>
        <name>Mg(2+)</name>
        <dbReference type="ChEBI" id="CHEBI:18420"/>
        <label>1</label>
    </ligand>
</feature>
<dbReference type="GO" id="GO:0046854">
    <property type="term" value="P:phosphatidylinositol phosphate biosynthetic process"/>
    <property type="evidence" value="ECO:0007669"/>
    <property type="project" value="InterPro"/>
</dbReference>
<evidence type="ECO:0000256" key="9">
    <source>
        <dbReference type="HAMAP-Rule" id="MF_02095"/>
    </source>
</evidence>
<dbReference type="EC" id="3.1.3.7" evidence="9"/>
<dbReference type="GO" id="GO:0008441">
    <property type="term" value="F:3'(2'),5'-bisphosphate nucleotidase activity"/>
    <property type="evidence" value="ECO:0007669"/>
    <property type="project" value="UniProtKB-UniRule"/>
</dbReference>
<evidence type="ECO:0000256" key="2">
    <source>
        <dbReference type="ARBA" id="ARBA00005289"/>
    </source>
</evidence>
<feature type="binding site" evidence="9">
    <location>
        <position position="65"/>
    </location>
    <ligand>
        <name>Mg(2+)</name>
        <dbReference type="ChEBI" id="CHEBI:18420"/>
        <label>1</label>
    </ligand>
</feature>
<feature type="binding site" evidence="10">
    <location>
        <position position="65"/>
    </location>
    <ligand>
        <name>Mg(2+)</name>
        <dbReference type="ChEBI" id="CHEBI:18420"/>
        <label>1</label>
        <note>catalytic</note>
    </ligand>
</feature>
<feature type="binding site" evidence="10">
    <location>
        <position position="210"/>
    </location>
    <ligand>
        <name>Mg(2+)</name>
        <dbReference type="ChEBI" id="CHEBI:18420"/>
        <label>1</label>
        <note>catalytic</note>
    </ligand>
</feature>
<feature type="binding site" evidence="10">
    <location>
        <position position="88"/>
    </location>
    <ligand>
        <name>Mg(2+)</name>
        <dbReference type="ChEBI" id="CHEBI:18420"/>
        <label>1</label>
        <note>catalytic</note>
    </ligand>
</feature>
<dbReference type="GO" id="GO:0005886">
    <property type="term" value="C:plasma membrane"/>
    <property type="evidence" value="ECO:0007669"/>
    <property type="project" value="UniProtKB-SubCell"/>
</dbReference>
<dbReference type="InterPro" id="IPR000760">
    <property type="entry name" value="Inositol_monophosphatase-like"/>
</dbReference>
<dbReference type="NCBIfam" id="TIGR01331">
    <property type="entry name" value="bisphos_cysQ"/>
    <property type="match status" value="1"/>
</dbReference>
<evidence type="ECO:0000313" key="12">
    <source>
        <dbReference type="Proteomes" id="UP000231263"/>
    </source>
</evidence>
<keyword evidence="8 9" id="KW-0472">Membrane</keyword>
<dbReference type="CDD" id="cd01638">
    <property type="entry name" value="CysQ"/>
    <property type="match status" value="1"/>
</dbReference>
<dbReference type="PANTHER" id="PTHR43028:SF5">
    <property type="entry name" value="3'(2'),5'-BISPHOSPHATE NUCLEOTIDASE 1"/>
    <property type="match status" value="1"/>
</dbReference>
<feature type="binding site" evidence="9">
    <location>
        <position position="210"/>
    </location>
    <ligand>
        <name>substrate</name>
    </ligand>
</feature>
<protein>
    <recommendedName>
        <fullName evidence="9">3'(2'),5'-bisphosphate nucleotidase CysQ</fullName>
        <ecNumber evidence="9">3.1.3.7</ecNumber>
    </recommendedName>
    <alternativeName>
        <fullName evidence="9">3'(2'),5-bisphosphonucleoside 3'(2')-phosphohydrolase</fullName>
    </alternativeName>
    <alternativeName>
        <fullName evidence="9">3'-phosphoadenosine 5'-phosphate phosphatase</fullName>
        <shortName evidence="9">PAP phosphatase</shortName>
    </alternativeName>
</protein>
<proteinExistence type="inferred from homology"/>
<dbReference type="InterPro" id="IPR020583">
    <property type="entry name" value="Inositol_monoP_metal-BS"/>
</dbReference>
<comment type="cofactor">
    <cofactor evidence="9 10">
        <name>Mg(2+)</name>
        <dbReference type="ChEBI" id="CHEBI:18420"/>
    </cofactor>
</comment>
<dbReference type="GO" id="GO:0050427">
    <property type="term" value="P:3'-phosphoadenosine 5'-phosphosulfate metabolic process"/>
    <property type="evidence" value="ECO:0007669"/>
    <property type="project" value="TreeGrafter"/>
</dbReference>
<feature type="binding site" evidence="9">
    <location>
        <position position="85"/>
    </location>
    <ligand>
        <name>Mg(2+)</name>
        <dbReference type="ChEBI" id="CHEBI:18420"/>
        <label>1</label>
    </ligand>
</feature>
<keyword evidence="4" id="KW-0997">Cell inner membrane</keyword>
<dbReference type="AlphaFoldDB" id="A0A2M7XF74"/>
<evidence type="ECO:0000256" key="5">
    <source>
        <dbReference type="ARBA" id="ARBA00022723"/>
    </source>
</evidence>
<evidence type="ECO:0000313" key="11">
    <source>
        <dbReference type="EMBL" id="PJA46502.1"/>
    </source>
</evidence>
<evidence type="ECO:0000256" key="3">
    <source>
        <dbReference type="ARBA" id="ARBA00022475"/>
    </source>
</evidence>
<reference evidence="12" key="1">
    <citation type="submission" date="2017-09" db="EMBL/GenBank/DDBJ databases">
        <title>Depth-based differentiation of microbial function through sediment-hosted aquifers and enrichment of novel symbionts in the deep terrestrial subsurface.</title>
        <authorList>
            <person name="Probst A.J."/>
            <person name="Ladd B."/>
            <person name="Jarett J.K."/>
            <person name="Geller-Mcgrath D.E."/>
            <person name="Sieber C.M.K."/>
            <person name="Emerson J.B."/>
            <person name="Anantharaman K."/>
            <person name="Thomas B.C."/>
            <person name="Malmstrom R."/>
            <person name="Stieglmeier M."/>
            <person name="Klingl A."/>
            <person name="Woyke T."/>
            <person name="Ryan C.M."/>
            <person name="Banfield J.F."/>
        </authorList>
    </citation>
    <scope>NUCLEOTIDE SEQUENCE [LARGE SCALE GENOMIC DNA]</scope>
</reference>
<keyword evidence="6 9" id="KW-0378">Hydrolase</keyword>
<keyword evidence="5 9" id="KW-0479">Metal-binding</keyword>
<feature type="binding site" evidence="10">
    <location>
        <position position="87"/>
    </location>
    <ligand>
        <name>Mg(2+)</name>
        <dbReference type="ChEBI" id="CHEBI:18420"/>
        <label>1</label>
        <note>catalytic</note>
    </ligand>
</feature>
<dbReference type="HAMAP" id="MF_02095">
    <property type="entry name" value="CysQ"/>
    <property type="match status" value="1"/>
</dbReference>
<dbReference type="PANTHER" id="PTHR43028">
    <property type="entry name" value="3'(2'),5'-BISPHOSPHATE NUCLEOTIDASE 1"/>
    <property type="match status" value="1"/>
</dbReference>
<accession>A0A2M7XF74</accession>
<gene>
    <name evidence="9 11" type="primary">cysQ</name>
    <name evidence="11" type="ORF">CO173_01930</name>
</gene>
<keyword evidence="3 9" id="KW-1003">Cell membrane</keyword>
<dbReference type="Proteomes" id="UP000231263">
    <property type="component" value="Unassembled WGS sequence"/>
</dbReference>
<evidence type="ECO:0000256" key="8">
    <source>
        <dbReference type="ARBA" id="ARBA00023136"/>
    </source>
</evidence>
<feature type="binding site" evidence="10">
    <location>
        <position position="85"/>
    </location>
    <ligand>
        <name>Mg(2+)</name>
        <dbReference type="ChEBI" id="CHEBI:18420"/>
        <label>1</label>
        <note>catalytic</note>
    </ligand>
</feature>
<dbReference type="InterPro" id="IPR006240">
    <property type="entry name" value="CysQ"/>
</dbReference>
<comment type="subcellular location">
    <subcellularLocation>
        <location evidence="9">Cell membrane</location>
        <topology evidence="9">Peripheral membrane protein</topology>
        <orientation evidence="9">Cytoplasmic side</orientation>
    </subcellularLocation>
</comment>
<dbReference type="EMBL" id="PFWT01000009">
    <property type="protein sequence ID" value="PJA46502.1"/>
    <property type="molecule type" value="Genomic_DNA"/>
</dbReference>
<comment type="caution">
    <text evidence="11">The sequence shown here is derived from an EMBL/GenBank/DDBJ whole genome shotgun (WGS) entry which is preliminary data.</text>
</comment>
<keyword evidence="7 9" id="KW-0460">Magnesium</keyword>
<comment type="similarity">
    <text evidence="2 9">Belongs to the inositol monophosphatase superfamily. CysQ family.</text>
</comment>
<dbReference type="PROSITE" id="PS00629">
    <property type="entry name" value="IMP_1"/>
    <property type="match status" value="1"/>
</dbReference>
<comment type="catalytic activity">
    <reaction evidence="1 9">
        <text>adenosine 3',5'-bisphosphate + H2O = AMP + phosphate</text>
        <dbReference type="Rhea" id="RHEA:10040"/>
        <dbReference type="ChEBI" id="CHEBI:15377"/>
        <dbReference type="ChEBI" id="CHEBI:43474"/>
        <dbReference type="ChEBI" id="CHEBI:58343"/>
        <dbReference type="ChEBI" id="CHEBI:456215"/>
        <dbReference type="EC" id="3.1.3.7"/>
    </reaction>
</comment>
<feature type="binding site" evidence="9">
    <location>
        <position position="85"/>
    </location>
    <ligand>
        <name>Mg(2+)</name>
        <dbReference type="ChEBI" id="CHEBI:18420"/>
        <label>2</label>
    </ligand>
</feature>
<dbReference type="GO" id="GO:0000103">
    <property type="term" value="P:sulfate assimilation"/>
    <property type="evidence" value="ECO:0007669"/>
    <property type="project" value="TreeGrafter"/>
</dbReference>
<comment type="function">
    <text evidence="9">Converts adenosine-3',5'-bisphosphate (PAP) to AMP.</text>
</comment>
<dbReference type="InterPro" id="IPR020550">
    <property type="entry name" value="Inositol_monophosphatase_CS"/>
</dbReference>
<dbReference type="Gene3D" id="3.40.190.80">
    <property type="match status" value="1"/>
</dbReference>
<sequence length="256" mass="28021">MNSELLSIAKEVAIKAGLAIMDVFVSEDFATEYKADDSPVTKADKTANDIINSVLESTGLPVLSEENIQIPFSGRQSFTKYWLVDPLDGTKSFVRREPDFTVNIALIENDTPVLGVVYVPATQKLYWGSVGGGAFIKEAGVQKQIHVSETAEPLRVVASKNHLDDATARFIEQFRNPDIKNIGSSLKILAIAEGTADIYPRLRPSCMEWDTAAAHAVLEAAGGYINDLENKPLSYNKEDLLNPGFIATNNLKSFKI</sequence>
<evidence type="ECO:0000256" key="7">
    <source>
        <dbReference type="ARBA" id="ARBA00022842"/>
    </source>
</evidence>